<dbReference type="Proteomes" id="UP001330812">
    <property type="component" value="Chromosome"/>
</dbReference>
<dbReference type="NCBIfam" id="TIGR00026">
    <property type="entry name" value="hi_GC_TIGR00026"/>
    <property type="match status" value="1"/>
</dbReference>
<reference evidence="1 2" key="1">
    <citation type="journal article" date="2015" name="Int. J. Syst. Evol. Microbiol.">
        <title>Amycolatopsis rhabdoformis sp. nov., an actinomycete isolated from a tropical forest soil.</title>
        <authorList>
            <person name="Souza W.R."/>
            <person name="Silva R.E."/>
            <person name="Goodfellow M."/>
            <person name="Busarakam K."/>
            <person name="Figueiro F.S."/>
            <person name="Ferreira D."/>
            <person name="Rodrigues-Filho E."/>
            <person name="Moraes L.A.B."/>
            <person name="Zucchi T.D."/>
        </authorList>
    </citation>
    <scope>NUCLEOTIDE SEQUENCE [LARGE SCALE GENOMIC DNA]</scope>
    <source>
        <strain evidence="1 2">NCIMB 14900</strain>
    </source>
</reference>
<dbReference type="Pfam" id="PF04075">
    <property type="entry name" value="F420H2_quin_red"/>
    <property type="match status" value="1"/>
</dbReference>
<keyword evidence="2" id="KW-1185">Reference proteome</keyword>
<dbReference type="InterPro" id="IPR012349">
    <property type="entry name" value="Split_barrel_FMN-bd"/>
</dbReference>
<evidence type="ECO:0000313" key="2">
    <source>
        <dbReference type="Proteomes" id="UP001330812"/>
    </source>
</evidence>
<gene>
    <name evidence="1" type="ORF">VSH64_07360</name>
</gene>
<dbReference type="InterPro" id="IPR004378">
    <property type="entry name" value="F420H2_quin_Rdtase"/>
</dbReference>
<proteinExistence type="predicted"/>
<protein>
    <submittedName>
        <fullName evidence="1">Nitroreductase family deazaflavin-dependent oxidoreductase</fullName>
    </submittedName>
</protein>
<dbReference type="RefSeq" id="WP_326834734.1">
    <property type="nucleotide sequence ID" value="NZ_CP142149.1"/>
</dbReference>
<organism evidence="1 2">
    <name type="scientific">Amycolatopsis rhabdoformis</name>
    <dbReference type="NCBI Taxonomy" id="1448059"/>
    <lineage>
        <taxon>Bacteria</taxon>
        <taxon>Bacillati</taxon>
        <taxon>Actinomycetota</taxon>
        <taxon>Actinomycetes</taxon>
        <taxon>Pseudonocardiales</taxon>
        <taxon>Pseudonocardiaceae</taxon>
        <taxon>Amycolatopsis</taxon>
    </lineage>
</organism>
<accession>A0ABZ1ID04</accession>
<dbReference type="EMBL" id="CP142149">
    <property type="protein sequence ID" value="WSE31926.1"/>
    <property type="molecule type" value="Genomic_DNA"/>
</dbReference>
<sequence>MGVADRPPSGLLRWALRAPIPFYRAGLGRLFGHRLLYLAHRGRKSGARREVIVEVVRRRGAELTVVAAWGGVPQWYRNLVAGPAIEVRCGGQRWREPAARFLDTGELDEVLRAYHDSHPGAWAKIGPRLGFPADPGDPRWTEAITKVHGVTFTPAGEERSPR</sequence>
<dbReference type="Gene3D" id="2.30.110.10">
    <property type="entry name" value="Electron Transport, Fmn-binding Protein, Chain A"/>
    <property type="match status" value="1"/>
</dbReference>
<evidence type="ECO:0000313" key="1">
    <source>
        <dbReference type="EMBL" id="WSE31926.1"/>
    </source>
</evidence>
<name>A0ABZ1ID04_9PSEU</name>